<accession>A0ABR9VPG8</accession>
<comment type="caution">
    <text evidence="10">The sequence shown here is derived from an EMBL/GenBank/DDBJ whole genome shotgun (WGS) entry which is preliminary data.</text>
</comment>
<keyword evidence="4 9" id="KW-0812">Transmembrane</keyword>
<dbReference type="SUPFAM" id="SSF81563">
    <property type="entry name" value="Photosystem I reaction center subunit X, PsaK"/>
    <property type="match status" value="1"/>
</dbReference>
<dbReference type="InterPro" id="IPR000549">
    <property type="entry name" value="PSI_PsaG/PsaK"/>
</dbReference>
<keyword evidence="6 9" id="KW-1133">Transmembrane helix</keyword>
<dbReference type="HAMAP" id="MF_00474">
    <property type="entry name" value="PSI_PsaK"/>
    <property type="match status" value="1"/>
</dbReference>
<feature type="transmembrane region" description="Helical" evidence="9">
    <location>
        <begin position="51"/>
        <end position="81"/>
    </location>
</feature>
<evidence type="ECO:0000256" key="8">
    <source>
        <dbReference type="ARBA" id="ARBA00023136"/>
    </source>
</evidence>
<keyword evidence="3 9" id="KW-0602">Photosynthesis</keyword>
<dbReference type="InterPro" id="IPR037101">
    <property type="entry name" value="PSI_PsaK_bact"/>
</dbReference>
<evidence type="ECO:0000256" key="7">
    <source>
        <dbReference type="ARBA" id="ARBA00023078"/>
    </source>
</evidence>
<dbReference type="PROSITE" id="PS01026">
    <property type="entry name" value="PHOTOSYSTEM_I_PSAGK"/>
    <property type="match status" value="1"/>
</dbReference>
<evidence type="ECO:0000256" key="6">
    <source>
        <dbReference type="ARBA" id="ARBA00022989"/>
    </source>
</evidence>
<comment type="similarity">
    <text evidence="2 9">Belongs to the PsaG/PsaK family.</text>
</comment>
<dbReference type="InterPro" id="IPR035982">
    <property type="entry name" value="PSI_centre_PsaK_sf"/>
</dbReference>
<evidence type="ECO:0000256" key="3">
    <source>
        <dbReference type="ARBA" id="ARBA00022531"/>
    </source>
</evidence>
<proteinExistence type="inferred from homology"/>
<name>A0ABR9VPG8_9SYNC</name>
<gene>
    <name evidence="9 10" type="primary">psaK</name>
    <name evidence="10" type="ORF">IQ217_05000</name>
</gene>
<dbReference type="RefSeq" id="WP_194019138.1">
    <property type="nucleotide sequence ID" value="NZ_JADEVV010000010.1"/>
</dbReference>
<dbReference type="NCBIfam" id="TIGR03049">
    <property type="entry name" value="PS_I_psaK"/>
    <property type="match status" value="1"/>
</dbReference>
<evidence type="ECO:0000313" key="11">
    <source>
        <dbReference type="Proteomes" id="UP000658720"/>
    </source>
</evidence>
<feature type="transmembrane region" description="Helical" evidence="9">
    <location>
        <begin position="20"/>
        <end position="39"/>
    </location>
</feature>
<keyword evidence="11" id="KW-1185">Reference proteome</keyword>
<organism evidence="10 11">
    <name type="scientific">Synechocystis salina LEGE 00031</name>
    <dbReference type="NCBI Taxonomy" id="1828736"/>
    <lineage>
        <taxon>Bacteria</taxon>
        <taxon>Bacillati</taxon>
        <taxon>Cyanobacteriota</taxon>
        <taxon>Cyanophyceae</taxon>
        <taxon>Synechococcales</taxon>
        <taxon>Merismopediaceae</taxon>
        <taxon>Synechocystis</taxon>
    </lineage>
</organism>
<evidence type="ECO:0000256" key="1">
    <source>
        <dbReference type="ARBA" id="ARBA00004141"/>
    </source>
</evidence>
<evidence type="ECO:0000256" key="9">
    <source>
        <dbReference type="HAMAP-Rule" id="MF_00474"/>
    </source>
</evidence>
<dbReference type="Pfam" id="PF01241">
    <property type="entry name" value="PSI_PSAK"/>
    <property type="match status" value="1"/>
</dbReference>
<protein>
    <recommendedName>
        <fullName evidence="9">Photosystem I reaction center subunit PsaK</fullName>
    </recommendedName>
    <alternativeName>
        <fullName evidence="9">Photosystem I subunit X</fullName>
    </alternativeName>
</protein>
<comment type="subcellular location">
    <subcellularLocation>
        <location evidence="9">Cellular thylakoid membrane</location>
        <topology evidence="9">Multi-pass membrane protein</topology>
    </subcellularLocation>
    <subcellularLocation>
        <location evidence="1">Membrane</location>
        <topology evidence="1">Multi-pass membrane protein</topology>
    </subcellularLocation>
</comment>
<dbReference type="Proteomes" id="UP000658720">
    <property type="component" value="Unassembled WGS sequence"/>
</dbReference>
<keyword evidence="7 9" id="KW-0793">Thylakoid</keyword>
<dbReference type="Gene3D" id="1.20.860.20">
    <property type="entry name" value="Photosystem I PsaK, reaction centre"/>
    <property type="match status" value="1"/>
</dbReference>
<reference evidence="10 11" key="1">
    <citation type="submission" date="2020-10" db="EMBL/GenBank/DDBJ databases">
        <authorList>
            <person name="Castelo-Branco R."/>
            <person name="Eusebio N."/>
            <person name="Adriana R."/>
            <person name="Vieira A."/>
            <person name="Brugerolle De Fraissinette N."/>
            <person name="Rezende De Castro R."/>
            <person name="Schneider M.P."/>
            <person name="Vasconcelos V."/>
            <person name="Leao P.N."/>
        </authorList>
    </citation>
    <scope>NUCLEOTIDE SEQUENCE [LARGE SCALE GENOMIC DNA]</scope>
    <source>
        <strain evidence="10 11">LEGE 00031</strain>
    </source>
</reference>
<dbReference type="InterPro" id="IPR017492">
    <property type="entry name" value="PSI_PsaK"/>
</dbReference>
<evidence type="ECO:0000313" key="10">
    <source>
        <dbReference type="EMBL" id="MBE9253230.1"/>
    </source>
</evidence>
<evidence type="ECO:0000256" key="2">
    <source>
        <dbReference type="ARBA" id="ARBA00006458"/>
    </source>
</evidence>
<keyword evidence="8 9" id="KW-0472">Membrane</keyword>
<evidence type="ECO:0000256" key="5">
    <source>
        <dbReference type="ARBA" id="ARBA00022836"/>
    </source>
</evidence>
<sequence length="86" mass="8651">MHSFLLATAVPATLSWSPKVAGVMIACNILAIAFGKFTIKQQSVGTPMPSSNFFGGFGLGAVLGTASFGHILGAGVILGLANMGVL</sequence>
<keyword evidence="5 9" id="KW-0603">Photosystem I</keyword>
<dbReference type="EMBL" id="JADEVV010000010">
    <property type="protein sequence ID" value="MBE9253230.1"/>
    <property type="molecule type" value="Genomic_DNA"/>
</dbReference>
<evidence type="ECO:0000256" key="4">
    <source>
        <dbReference type="ARBA" id="ARBA00022692"/>
    </source>
</evidence>